<dbReference type="CDD" id="cd22965">
    <property type="entry name" value="DD_DPY30_SDC1"/>
    <property type="match status" value="1"/>
</dbReference>
<dbReference type="Pfam" id="PF05186">
    <property type="entry name" value="Dpy-30"/>
    <property type="match status" value="1"/>
</dbReference>
<feature type="region of interest" description="Disordered" evidence="4">
    <location>
        <begin position="1"/>
        <end position="72"/>
    </location>
</feature>
<feature type="compositionally biased region" description="Polar residues" evidence="4">
    <location>
        <begin position="8"/>
        <end position="36"/>
    </location>
</feature>
<comment type="subcellular location">
    <subcellularLocation>
        <location evidence="1">Nucleus</location>
    </subcellularLocation>
</comment>
<proteinExistence type="inferred from homology"/>
<gene>
    <name evidence="5" type="ORF">AMORRO_LOCUS327</name>
</gene>
<feature type="compositionally biased region" description="Basic and acidic residues" evidence="4">
    <location>
        <begin position="144"/>
        <end position="168"/>
    </location>
</feature>
<evidence type="ECO:0000256" key="1">
    <source>
        <dbReference type="ARBA" id="ARBA00004123"/>
    </source>
</evidence>
<evidence type="ECO:0000313" key="5">
    <source>
        <dbReference type="EMBL" id="CAG8441592.1"/>
    </source>
</evidence>
<protein>
    <submittedName>
        <fullName evidence="5">16403_t:CDS:1</fullName>
    </submittedName>
</protein>
<evidence type="ECO:0000256" key="2">
    <source>
        <dbReference type="ARBA" id="ARBA00010849"/>
    </source>
</evidence>
<dbReference type="AlphaFoldDB" id="A0A9N8VBE8"/>
<dbReference type="EMBL" id="CAJVPV010000080">
    <property type="protein sequence ID" value="CAG8441592.1"/>
    <property type="molecule type" value="Genomic_DNA"/>
</dbReference>
<dbReference type="OrthoDB" id="417678at2759"/>
<organism evidence="5 6">
    <name type="scientific">Acaulospora morrowiae</name>
    <dbReference type="NCBI Taxonomy" id="94023"/>
    <lineage>
        <taxon>Eukaryota</taxon>
        <taxon>Fungi</taxon>
        <taxon>Fungi incertae sedis</taxon>
        <taxon>Mucoromycota</taxon>
        <taxon>Glomeromycotina</taxon>
        <taxon>Glomeromycetes</taxon>
        <taxon>Diversisporales</taxon>
        <taxon>Acaulosporaceae</taxon>
        <taxon>Acaulospora</taxon>
    </lineage>
</organism>
<dbReference type="InterPro" id="IPR007858">
    <property type="entry name" value="Dpy-30_motif"/>
</dbReference>
<keyword evidence="3" id="KW-0539">Nucleus</keyword>
<accession>A0A9N8VBE8</accession>
<dbReference type="InterPro" id="IPR049629">
    <property type="entry name" value="DPY30_SDC1_DD"/>
</dbReference>
<evidence type="ECO:0000313" key="6">
    <source>
        <dbReference type="Proteomes" id="UP000789342"/>
    </source>
</evidence>
<dbReference type="GO" id="GO:0005634">
    <property type="term" value="C:nucleus"/>
    <property type="evidence" value="ECO:0007669"/>
    <property type="project" value="UniProtKB-SubCell"/>
</dbReference>
<keyword evidence="6" id="KW-1185">Reference proteome</keyword>
<sequence length="194" mass="22004">MYKPADYDNTSLADSSPAETSNNELENRGATSTVRSIQDLLNPVCQSPAKREEGEVEVSGGTPSEDQPSPFKFEDQFGEVFDEERNKIQRLNMRHPQNSTAVRDYFNKTVVPSLLAGMKRMVKERPQNPCEFLGRYLIEHCEHDHSKDENGSDVKVKQEDNDNFESRVRQKQRRGSNSSSEIGVDMDVDMISNS</sequence>
<evidence type="ECO:0000256" key="4">
    <source>
        <dbReference type="SAM" id="MobiDB-lite"/>
    </source>
</evidence>
<reference evidence="5" key="1">
    <citation type="submission" date="2021-06" db="EMBL/GenBank/DDBJ databases">
        <authorList>
            <person name="Kallberg Y."/>
            <person name="Tangrot J."/>
            <person name="Rosling A."/>
        </authorList>
    </citation>
    <scope>NUCLEOTIDE SEQUENCE</scope>
    <source>
        <strain evidence="5">CL551</strain>
    </source>
</reference>
<evidence type="ECO:0000256" key="3">
    <source>
        <dbReference type="ARBA" id="ARBA00023242"/>
    </source>
</evidence>
<dbReference type="Proteomes" id="UP000789342">
    <property type="component" value="Unassembled WGS sequence"/>
</dbReference>
<name>A0A9N8VBE8_9GLOM</name>
<feature type="region of interest" description="Disordered" evidence="4">
    <location>
        <begin position="144"/>
        <end position="194"/>
    </location>
</feature>
<dbReference type="Gene3D" id="1.20.890.10">
    <property type="entry name" value="cAMP-dependent protein kinase regulatory subunit, dimerization-anchoring domain"/>
    <property type="match status" value="1"/>
</dbReference>
<comment type="caution">
    <text evidence="5">The sequence shown here is derived from an EMBL/GenBank/DDBJ whole genome shotgun (WGS) entry which is preliminary data.</text>
</comment>
<comment type="similarity">
    <text evidence="2">Belongs to the dpy-30 family.</text>
</comment>